<protein>
    <submittedName>
        <fullName evidence="5">BHLH transcriptional factor</fullName>
    </submittedName>
</protein>
<evidence type="ECO:0000313" key="5">
    <source>
        <dbReference type="EMBL" id="RWR76687.1"/>
    </source>
</evidence>
<feature type="compositionally biased region" description="Polar residues" evidence="3">
    <location>
        <begin position="107"/>
        <end position="116"/>
    </location>
</feature>
<feature type="compositionally biased region" description="Basic and acidic residues" evidence="3">
    <location>
        <begin position="10"/>
        <end position="34"/>
    </location>
</feature>
<proteinExistence type="predicted"/>
<dbReference type="InterPro" id="IPR044278">
    <property type="entry name" value="BHLH95-like"/>
</dbReference>
<name>A0A3S3NWR0_9MAGN</name>
<evidence type="ECO:0000256" key="1">
    <source>
        <dbReference type="ARBA" id="ARBA00023015"/>
    </source>
</evidence>
<dbReference type="PANTHER" id="PTHR46772:SF8">
    <property type="entry name" value="TRANSCRIPTION FACTOR BHLH95"/>
    <property type="match status" value="1"/>
</dbReference>
<evidence type="ECO:0000313" key="6">
    <source>
        <dbReference type="Proteomes" id="UP000283530"/>
    </source>
</evidence>
<evidence type="ECO:0000256" key="2">
    <source>
        <dbReference type="ARBA" id="ARBA00023163"/>
    </source>
</evidence>
<evidence type="ECO:0000259" key="4">
    <source>
        <dbReference type="PROSITE" id="PS50888"/>
    </source>
</evidence>
<comment type="caution">
    <text evidence="5">The sequence shown here is derived from an EMBL/GenBank/DDBJ whole genome shotgun (WGS) entry which is preliminary data.</text>
</comment>
<dbReference type="AlphaFoldDB" id="A0A3S3NWR0"/>
<dbReference type="Proteomes" id="UP000283530">
    <property type="component" value="Unassembled WGS sequence"/>
</dbReference>
<dbReference type="GO" id="GO:0003700">
    <property type="term" value="F:DNA-binding transcription factor activity"/>
    <property type="evidence" value="ECO:0007669"/>
    <property type="project" value="InterPro"/>
</dbReference>
<sequence>MTMEWPSEWDSARLGDSKSASETDARERHKLAERERRKSMRELFLNLHALLPHASTVRKEQSAILDEIVKYIPLAVARLRSLQSRRDLPAQKQRHASEGAPAVHVSVPNSDSSNSGDCYIRVAPEPTSSVSIRVRGDRVNVSLTDTKATSQAVLLSAVLDELGMHQLELVRSTHCRDGAKLLHHSESKVRPSISLSLSPSVTCDIREYPEWCSSFSGPGKRWIGSITGFAKGEIAGSCLQTAQATEIFFPQENIWPNQLI</sequence>
<dbReference type="SUPFAM" id="SSF47459">
    <property type="entry name" value="HLH, helix-loop-helix DNA-binding domain"/>
    <property type="match status" value="1"/>
</dbReference>
<evidence type="ECO:0000256" key="3">
    <source>
        <dbReference type="SAM" id="MobiDB-lite"/>
    </source>
</evidence>
<accession>A0A3S3NWR0</accession>
<dbReference type="EMBL" id="QPKB01000002">
    <property type="protein sequence ID" value="RWR76687.1"/>
    <property type="molecule type" value="Genomic_DNA"/>
</dbReference>
<keyword evidence="6" id="KW-1185">Reference proteome</keyword>
<organism evidence="5 6">
    <name type="scientific">Cinnamomum micranthum f. kanehirae</name>
    <dbReference type="NCBI Taxonomy" id="337451"/>
    <lineage>
        <taxon>Eukaryota</taxon>
        <taxon>Viridiplantae</taxon>
        <taxon>Streptophyta</taxon>
        <taxon>Embryophyta</taxon>
        <taxon>Tracheophyta</taxon>
        <taxon>Spermatophyta</taxon>
        <taxon>Magnoliopsida</taxon>
        <taxon>Magnoliidae</taxon>
        <taxon>Laurales</taxon>
        <taxon>Lauraceae</taxon>
        <taxon>Cinnamomum</taxon>
    </lineage>
</organism>
<dbReference type="PROSITE" id="PS50888">
    <property type="entry name" value="BHLH"/>
    <property type="match status" value="1"/>
</dbReference>
<dbReference type="InterPro" id="IPR036638">
    <property type="entry name" value="HLH_DNA-bd_sf"/>
</dbReference>
<feature type="region of interest" description="Disordered" evidence="3">
    <location>
        <begin position="86"/>
        <end position="116"/>
    </location>
</feature>
<feature type="domain" description="BHLH" evidence="4">
    <location>
        <begin position="24"/>
        <end position="75"/>
    </location>
</feature>
<dbReference type="OrthoDB" id="1923283at2759"/>
<keyword evidence="2" id="KW-0804">Transcription</keyword>
<dbReference type="Pfam" id="PF00010">
    <property type="entry name" value="HLH"/>
    <property type="match status" value="1"/>
</dbReference>
<reference evidence="5 6" key="1">
    <citation type="journal article" date="2019" name="Nat. Plants">
        <title>Stout camphor tree genome fills gaps in understanding of flowering plant genome evolution.</title>
        <authorList>
            <person name="Chaw S.M."/>
            <person name="Liu Y.C."/>
            <person name="Wu Y.W."/>
            <person name="Wang H.Y."/>
            <person name="Lin C.I."/>
            <person name="Wu C.S."/>
            <person name="Ke H.M."/>
            <person name="Chang L.Y."/>
            <person name="Hsu C.Y."/>
            <person name="Yang H.T."/>
            <person name="Sudianto E."/>
            <person name="Hsu M.H."/>
            <person name="Wu K.P."/>
            <person name="Wang L.N."/>
            <person name="Leebens-Mack J.H."/>
            <person name="Tsai I.J."/>
        </authorList>
    </citation>
    <scope>NUCLEOTIDE SEQUENCE [LARGE SCALE GENOMIC DNA]</scope>
    <source>
        <strain evidence="6">cv. Chaw 1501</strain>
        <tissue evidence="5">Young leaves</tissue>
    </source>
</reference>
<dbReference type="GO" id="GO:0009960">
    <property type="term" value="P:endosperm development"/>
    <property type="evidence" value="ECO:0007669"/>
    <property type="project" value="InterPro"/>
</dbReference>
<dbReference type="Gene3D" id="4.10.280.10">
    <property type="entry name" value="Helix-loop-helix DNA-binding domain"/>
    <property type="match status" value="1"/>
</dbReference>
<feature type="region of interest" description="Disordered" evidence="3">
    <location>
        <begin position="1"/>
        <end position="34"/>
    </location>
</feature>
<dbReference type="PANTHER" id="PTHR46772">
    <property type="entry name" value="BHLH DOMAIN-CONTAINING PROTEIN"/>
    <property type="match status" value="1"/>
</dbReference>
<gene>
    <name evidence="5" type="ORF">CKAN_00514200</name>
</gene>
<dbReference type="GO" id="GO:0046983">
    <property type="term" value="F:protein dimerization activity"/>
    <property type="evidence" value="ECO:0007669"/>
    <property type="project" value="InterPro"/>
</dbReference>
<keyword evidence="1" id="KW-0805">Transcription regulation</keyword>
<dbReference type="InterPro" id="IPR011598">
    <property type="entry name" value="bHLH_dom"/>
</dbReference>